<sequence length="547" mass="59313">MASSPDDGMPADSFDRTRAMFAHQLNRRNVLRLGLAGLGTAGLASFLAACGGGTSSSGAGGAGAPPKPGGTVTIARNQDSVDFDKTMVFSNASIWVYVQMFEGLTIGSQDGRNVEPWLAESWTQSDDQLTWTFKLKQGVTFSNGAPMTSADVKFSLDEASTTTGGWEFVNSAIDTVTAPDPATVVIKTKYPWAPLLADLACPSNGIIPNNYGGTAKKDFYAAPVGTGPFVWDTWEKGNSLTLKKNPSYWRPGLPYLDSVTWQVVPDDNTRNVMIQGGTAQINEFPPFSTVDQLKNVPDVTVTLFPSTRTDYILMNEQRPPYNDVHVRRAISYAIDRESLVRAVLFGNGTAANSLFMPTVPYYDKNTPGQTFDMAKAKAEMAMSSVPTGFTTTYLASSGDSTDAAIAQVLQAALQQLGITMNITNSDPSAVHDMQTSLNYEISHSYWTMDINDPDELVQYAVLPEGGGHSFNTSYDNAQARDLATQAEKTFDTAERQKIYTQLQTLLAEDAFLPALYYQPIPYALRSNVQGFSVRPTGLYDMATVSLA</sequence>
<dbReference type="InterPro" id="IPR006311">
    <property type="entry name" value="TAT_signal"/>
</dbReference>
<dbReference type="CDD" id="cd00995">
    <property type="entry name" value="PBP2_NikA_DppA_OppA_like"/>
    <property type="match status" value="1"/>
</dbReference>
<evidence type="ECO:0000313" key="6">
    <source>
        <dbReference type="Proteomes" id="UP001597114"/>
    </source>
</evidence>
<dbReference type="Pfam" id="PF00496">
    <property type="entry name" value="SBP_bac_5"/>
    <property type="match status" value="1"/>
</dbReference>
<proteinExistence type="inferred from homology"/>
<protein>
    <submittedName>
        <fullName evidence="5">ABC transporter substrate-binding protein</fullName>
    </submittedName>
</protein>
<dbReference type="RefSeq" id="WP_344724039.1">
    <property type="nucleotide sequence ID" value="NZ_BAAAUS010000024.1"/>
</dbReference>
<dbReference type="Gene3D" id="3.90.76.10">
    <property type="entry name" value="Dipeptide-binding Protein, Domain 1"/>
    <property type="match status" value="1"/>
</dbReference>
<evidence type="ECO:0000256" key="1">
    <source>
        <dbReference type="ARBA" id="ARBA00005695"/>
    </source>
</evidence>
<name>A0ABW4F1F9_9PSEU</name>
<evidence type="ECO:0000259" key="4">
    <source>
        <dbReference type="Pfam" id="PF00496"/>
    </source>
</evidence>
<keyword evidence="2" id="KW-0813">Transport</keyword>
<dbReference type="Gene3D" id="3.10.105.10">
    <property type="entry name" value="Dipeptide-binding Protein, Domain 3"/>
    <property type="match status" value="1"/>
</dbReference>
<dbReference type="PROSITE" id="PS51318">
    <property type="entry name" value="TAT"/>
    <property type="match status" value="1"/>
</dbReference>
<dbReference type="PANTHER" id="PTHR30290">
    <property type="entry name" value="PERIPLASMIC BINDING COMPONENT OF ABC TRANSPORTER"/>
    <property type="match status" value="1"/>
</dbReference>
<dbReference type="SUPFAM" id="SSF53850">
    <property type="entry name" value="Periplasmic binding protein-like II"/>
    <property type="match status" value="1"/>
</dbReference>
<dbReference type="Gene3D" id="3.40.190.10">
    <property type="entry name" value="Periplasmic binding protein-like II"/>
    <property type="match status" value="1"/>
</dbReference>
<comment type="caution">
    <text evidence="5">The sequence shown here is derived from an EMBL/GenBank/DDBJ whole genome shotgun (WGS) entry which is preliminary data.</text>
</comment>
<dbReference type="EMBL" id="JBHUCO010000037">
    <property type="protein sequence ID" value="MFD1521626.1"/>
    <property type="molecule type" value="Genomic_DNA"/>
</dbReference>
<dbReference type="PANTHER" id="PTHR30290:SF9">
    <property type="entry name" value="OLIGOPEPTIDE-BINDING PROTEIN APPA"/>
    <property type="match status" value="1"/>
</dbReference>
<dbReference type="Proteomes" id="UP001597114">
    <property type="component" value="Unassembled WGS sequence"/>
</dbReference>
<dbReference type="InterPro" id="IPR000914">
    <property type="entry name" value="SBP_5_dom"/>
</dbReference>
<dbReference type="InterPro" id="IPR030678">
    <property type="entry name" value="Peptide/Ni-bd"/>
</dbReference>
<accession>A0ABW4F1F9</accession>
<dbReference type="PIRSF" id="PIRSF002741">
    <property type="entry name" value="MppA"/>
    <property type="match status" value="1"/>
</dbReference>
<organism evidence="5 6">
    <name type="scientific">Pseudonocardia yunnanensis</name>
    <dbReference type="NCBI Taxonomy" id="58107"/>
    <lineage>
        <taxon>Bacteria</taxon>
        <taxon>Bacillati</taxon>
        <taxon>Actinomycetota</taxon>
        <taxon>Actinomycetes</taxon>
        <taxon>Pseudonocardiales</taxon>
        <taxon>Pseudonocardiaceae</taxon>
        <taxon>Pseudonocardia</taxon>
    </lineage>
</organism>
<dbReference type="InterPro" id="IPR039424">
    <property type="entry name" value="SBP_5"/>
</dbReference>
<evidence type="ECO:0000313" key="5">
    <source>
        <dbReference type="EMBL" id="MFD1521626.1"/>
    </source>
</evidence>
<comment type="similarity">
    <text evidence="1">Belongs to the bacterial solute-binding protein 5 family.</text>
</comment>
<keyword evidence="3" id="KW-0732">Signal</keyword>
<keyword evidence="6" id="KW-1185">Reference proteome</keyword>
<feature type="domain" description="Solute-binding protein family 5" evidence="4">
    <location>
        <begin position="113"/>
        <end position="462"/>
    </location>
</feature>
<reference evidence="6" key="1">
    <citation type="journal article" date="2019" name="Int. J. Syst. Evol. Microbiol.">
        <title>The Global Catalogue of Microorganisms (GCM) 10K type strain sequencing project: providing services to taxonomists for standard genome sequencing and annotation.</title>
        <authorList>
            <consortium name="The Broad Institute Genomics Platform"/>
            <consortium name="The Broad Institute Genome Sequencing Center for Infectious Disease"/>
            <person name="Wu L."/>
            <person name="Ma J."/>
        </authorList>
    </citation>
    <scope>NUCLEOTIDE SEQUENCE [LARGE SCALE GENOMIC DNA]</scope>
    <source>
        <strain evidence="6">CCM 7043</strain>
    </source>
</reference>
<evidence type="ECO:0000256" key="2">
    <source>
        <dbReference type="ARBA" id="ARBA00022448"/>
    </source>
</evidence>
<evidence type="ECO:0000256" key="3">
    <source>
        <dbReference type="ARBA" id="ARBA00022729"/>
    </source>
</evidence>
<gene>
    <name evidence="5" type="ORF">ACFSJD_29300</name>
</gene>